<dbReference type="InterPro" id="IPR043129">
    <property type="entry name" value="ATPase_NBD"/>
</dbReference>
<protein>
    <recommendedName>
        <fullName evidence="1">Hexokinase C-terminal domain-containing protein</fullName>
    </recommendedName>
</protein>
<dbReference type="SUPFAM" id="SSF53067">
    <property type="entry name" value="Actin-like ATPase domain"/>
    <property type="match status" value="1"/>
</dbReference>
<dbReference type="GO" id="GO:0016773">
    <property type="term" value="F:phosphotransferase activity, alcohol group as acceptor"/>
    <property type="evidence" value="ECO:0007669"/>
    <property type="project" value="InterPro"/>
</dbReference>
<sequence>AACFDKFTQSETGKQIDKHSVQRGNSLFEKEVSGAYLHQHYNLTTGGKLTSTHELDKVARGEISGDKQIARDLFKRAAQLLACQVAGIARFKKRPMVFVMEGSLFWVGYNFRKMVAETVKLLSPDFPVAFKAIKDCGIVGAAKLLG</sequence>
<organism evidence="2 3">
    <name type="scientific">Candidatus Beckwithbacteria bacterium CG22_combo_CG10-13_8_21_14_all_01_47_9</name>
    <dbReference type="NCBI Taxonomy" id="1974496"/>
    <lineage>
        <taxon>Bacteria</taxon>
        <taxon>Candidatus Beckwithiibacteriota</taxon>
    </lineage>
</organism>
<gene>
    <name evidence="2" type="ORF">COW80_05380</name>
</gene>
<reference evidence="2 3" key="1">
    <citation type="submission" date="2017-09" db="EMBL/GenBank/DDBJ databases">
        <title>Depth-based differentiation of microbial function through sediment-hosted aquifers and enrichment of novel symbionts in the deep terrestrial subsurface.</title>
        <authorList>
            <person name="Probst A.J."/>
            <person name="Ladd B."/>
            <person name="Jarett J.K."/>
            <person name="Geller-Mcgrath D.E."/>
            <person name="Sieber C.M."/>
            <person name="Emerson J.B."/>
            <person name="Anantharaman K."/>
            <person name="Thomas B.C."/>
            <person name="Malmstrom R."/>
            <person name="Stieglmeier M."/>
            <person name="Klingl A."/>
            <person name="Woyke T."/>
            <person name="Ryan C.M."/>
            <person name="Banfield J.F."/>
        </authorList>
    </citation>
    <scope>NUCLEOTIDE SEQUENCE [LARGE SCALE GENOMIC DNA]</scope>
    <source>
        <strain evidence="2">CG22_combo_CG10-13_8_21_14_all_01_47_9</strain>
    </source>
</reference>
<evidence type="ECO:0000259" key="1">
    <source>
        <dbReference type="Pfam" id="PF03727"/>
    </source>
</evidence>
<comment type="caution">
    <text evidence="2">The sequence shown here is derived from an EMBL/GenBank/DDBJ whole genome shotgun (WGS) entry which is preliminary data.</text>
</comment>
<dbReference type="GO" id="GO:0005524">
    <property type="term" value="F:ATP binding"/>
    <property type="evidence" value="ECO:0007669"/>
    <property type="project" value="InterPro"/>
</dbReference>
<dbReference type="GO" id="GO:0005975">
    <property type="term" value="P:carbohydrate metabolic process"/>
    <property type="evidence" value="ECO:0007669"/>
    <property type="project" value="InterPro"/>
</dbReference>
<feature type="non-terminal residue" evidence="2">
    <location>
        <position position="1"/>
    </location>
</feature>
<dbReference type="AlphaFoldDB" id="A0A2H0DZB7"/>
<evidence type="ECO:0000313" key="3">
    <source>
        <dbReference type="Proteomes" id="UP000229981"/>
    </source>
</evidence>
<name>A0A2H0DZB7_9BACT</name>
<dbReference type="EMBL" id="PCTU01000139">
    <property type="protein sequence ID" value="PIP87512.1"/>
    <property type="molecule type" value="Genomic_DNA"/>
</dbReference>
<dbReference type="Gene3D" id="3.40.367.20">
    <property type="match status" value="1"/>
</dbReference>
<dbReference type="Proteomes" id="UP000229981">
    <property type="component" value="Unassembled WGS sequence"/>
</dbReference>
<feature type="domain" description="Hexokinase C-terminal" evidence="1">
    <location>
        <begin position="53"/>
        <end position="142"/>
    </location>
</feature>
<proteinExistence type="predicted"/>
<accession>A0A2H0DZB7</accession>
<evidence type="ECO:0000313" key="2">
    <source>
        <dbReference type="EMBL" id="PIP87512.1"/>
    </source>
</evidence>
<dbReference type="Pfam" id="PF03727">
    <property type="entry name" value="Hexokinase_2"/>
    <property type="match status" value="1"/>
</dbReference>
<dbReference type="InterPro" id="IPR022673">
    <property type="entry name" value="Hexokinase_C"/>
</dbReference>